<organism evidence="1 2">
    <name type="scientific">Rhododendron molle</name>
    <name type="common">Chinese azalea</name>
    <name type="synonym">Azalea mollis</name>
    <dbReference type="NCBI Taxonomy" id="49168"/>
    <lineage>
        <taxon>Eukaryota</taxon>
        <taxon>Viridiplantae</taxon>
        <taxon>Streptophyta</taxon>
        <taxon>Embryophyta</taxon>
        <taxon>Tracheophyta</taxon>
        <taxon>Spermatophyta</taxon>
        <taxon>Magnoliopsida</taxon>
        <taxon>eudicotyledons</taxon>
        <taxon>Gunneridae</taxon>
        <taxon>Pentapetalae</taxon>
        <taxon>asterids</taxon>
        <taxon>Ericales</taxon>
        <taxon>Ericaceae</taxon>
        <taxon>Ericoideae</taxon>
        <taxon>Rhodoreae</taxon>
        <taxon>Rhododendron</taxon>
    </lineage>
</organism>
<evidence type="ECO:0000313" key="1">
    <source>
        <dbReference type="EMBL" id="KAI8531271.1"/>
    </source>
</evidence>
<reference evidence="1" key="1">
    <citation type="submission" date="2022-02" db="EMBL/GenBank/DDBJ databases">
        <title>Plant Genome Project.</title>
        <authorList>
            <person name="Zhang R.-G."/>
        </authorList>
    </citation>
    <scope>NUCLEOTIDE SEQUENCE</scope>
    <source>
        <strain evidence="1">AT1</strain>
    </source>
</reference>
<accession>A0ACC0LRW7</accession>
<name>A0ACC0LRW7_RHOML</name>
<gene>
    <name evidence="1" type="ORF">RHMOL_Rhmol11G0123500</name>
</gene>
<dbReference type="EMBL" id="CM046398">
    <property type="protein sequence ID" value="KAI8531271.1"/>
    <property type="molecule type" value="Genomic_DNA"/>
</dbReference>
<comment type="caution">
    <text evidence="1">The sequence shown here is derived from an EMBL/GenBank/DDBJ whole genome shotgun (WGS) entry which is preliminary data.</text>
</comment>
<protein>
    <submittedName>
        <fullName evidence="1">Uncharacterized protein</fullName>
    </submittedName>
</protein>
<sequence>MDGDGEYNYEIYDEDMYADEDPYYVDEYTWVPYSTGEGSSVPIPKTRSRQQRRLDAARQQSRVDAA</sequence>
<proteinExistence type="predicted"/>
<evidence type="ECO:0000313" key="2">
    <source>
        <dbReference type="Proteomes" id="UP001062846"/>
    </source>
</evidence>
<dbReference type="Proteomes" id="UP001062846">
    <property type="component" value="Chromosome 11"/>
</dbReference>
<keyword evidence="2" id="KW-1185">Reference proteome</keyword>